<protein>
    <submittedName>
        <fullName evidence="1">YcaQ family DNA glycosylase</fullName>
    </submittedName>
</protein>
<dbReference type="AlphaFoldDB" id="A0A9D5U8Y0"/>
<evidence type="ECO:0000313" key="2">
    <source>
        <dbReference type="Proteomes" id="UP000822993"/>
    </source>
</evidence>
<reference evidence="1 2" key="1">
    <citation type="submission" date="2020-08" db="EMBL/GenBank/DDBJ databases">
        <title>A Genomic Blueprint of the Chicken Gut Microbiome.</title>
        <authorList>
            <person name="Gilroy R."/>
            <person name="Ravi A."/>
            <person name="Getino M."/>
            <person name="Pursley I."/>
            <person name="Horton D.L."/>
            <person name="Alikhan N.-F."/>
            <person name="Baker D."/>
            <person name="Gharbi K."/>
            <person name="Hall N."/>
            <person name="Watson M."/>
            <person name="Adriaenssens E.M."/>
            <person name="Foster-Nyarko E."/>
            <person name="Jarju S."/>
            <person name="Secka A."/>
            <person name="Antonio M."/>
            <person name="Oren A."/>
            <person name="Chaudhuri R."/>
            <person name="La Ragione R.M."/>
            <person name="Hildebrand F."/>
            <person name="Pallen M.J."/>
        </authorList>
    </citation>
    <scope>NUCLEOTIDE SEQUENCE [LARGE SCALE GENOMIC DNA]</scope>
    <source>
        <strain evidence="1 2">Sa1BUA8</strain>
    </source>
</reference>
<accession>A0A9D5U8Y0</accession>
<dbReference type="RefSeq" id="WP_193719983.1">
    <property type="nucleotide sequence ID" value="NZ_JACSPN010000012.1"/>
</dbReference>
<organism evidence="1 2">
    <name type="scientific">Oerskovia douganii</name>
    <dbReference type="NCBI Taxonomy" id="2762210"/>
    <lineage>
        <taxon>Bacteria</taxon>
        <taxon>Bacillati</taxon>
        <taxon>Actinomycetota</taxon>
        <taxon>Actinomycetes</taxon>
        <taxon>Micrococcales</taxon>
        <taxon>Cellulomonadaceae</taxon>
        <taxon>Oerskovia</taxon>
    </lineage>
</organism>
<name>A0A9D5U8Y0_9CELL</name>
<evidence type="ECO:0000313" key="1">
    <source>
        <dbReference type="EMBL" id="MBE7700714.1"/>
    </source>
</evidence>
<comment type="caution">
    <text evidence="1">The sequence shown here is derived from an EMBL/GenBank/DDBJ whole genome shotgun (WGS) entry which is preliminary data.</text>
</comment>
<dbReference type="EMBL" id="JACSPN010000012">
    <property type="protein sequence ID" value="MBE7700714.1"/>
    <property type="molecule type" value="Genomic_DNA"/>
</dbReference>
<dbReference type="Proteomes" id="UP000822993">
    <property type="component" value="Unassembled WGS sequence"/>
</dbReference>
<dbReference type="InterPro" id="IPR009351">
    <property type="entry name" value="AlkZ-like"/>
</dbReference>
<dbReference type="PANTHER" id="PTHR30528:SF0">
    <property type="entry name" value="CYTOPLASMIC PROTEIN"/>
    <property type="match status" value="1"/>
</dbReference>
<dbReference type="Pfam" id="PF06224">
    <property type="entry name" value="AlkZ-like"/>
    <property type="match status" value="1"/>
</dbReference>
<sequence length="424" mass="46755">MGPVKTESMSLAQARRVALAAQGLHTPRPDAGASPRQVTLRHVQRTVDRLGLLQIDSVNVLARAHLVPLYSRLGPYDVSLLDRAAGRSPRRLVEYWAHVASYVPPETYRLLEWRQRAYRTEAWGAISGVEASHSAVVTRVREIVAERGPVTASEVHAILGDQGMGESRSTTEWGWNWSLAKRALELLFFTGEITAARRNAAFERCYDLTERVLPPAVLAAPAVSDADAVRRLLEIGARAHGIGTLRCFQDYFRLKGPAPRRALAELVEDGVLRPVEVRGWGETTYLHRDAALPRHARGRALLSPFDPLVFERTRLERLFGTHYRIEIYVPAAQRVHGYYVLPFLQGDRITAKVDLKADRRAGLLRVLSAHREEHADADTAAALAAELRLMATWLGMADVVVGPAGDLAPALAAEVGRVDVPAVG</sequence>
<dbReference type="PANTHER" id="PTHR30528">
    <property type="entry name" value="CYTOPLASMIC PROTEIN"/>
    <property type="match status" value="1"/>
</dbReference>
<proteinExistence type="predicted"/>
<gene>
    <name evidence="1" type="ORF">H9623_10420</name>
</gene>
<keyword evidence="2" id="KW-1185">Reference proteome</keyword>